<keyword evidence="2" id="KW-0328">Glycosyltransferase</keyword>
<organism evidence="5 6">
    <name type="scientific">Acidocella aquatica</name>
    <dbReference type="NCBI Taxonomy" id="1922313"/>
    <lineage>
        <taxon>Bacteria</taxon>
        <taxon>Pseudomonadati</taxon>
        <taxon>Pseudomonadota</taxon>
        <taxon>Alphaproteobacteria</taxon>
        <taxon>Acetobacterales</taxon>
        <taxon>Acidocellaceae</taxon>
        <taxon>Acidocella</taxon>
    </lineage>
</organism>
<dbReference type="Pfam" id="PF04488">
    <property type="entry name" value="Gly_transf_sug"/>
    <property type="match status" value="1"/>
</dbReference>
<name>A0ABQ6A6E4_9PROT</name>
<comment type="caution">
    <text evidence="5">The sequence shown here is derived from an EMBL/GenBank/DDBJ whole genome shotgun (WGS) entry which is preliminary data.</text>
</comment>
<dbReference type="EMBL" id="BSOS01000041">
    <property type="protein sequence ID" value="GLR66883.1"/>
    <property type="molecule type" value="Genomic_DNA"/>
</dbReference>
<sequence>MLTLRSFTHFGHAFHLWLYQPLVNALPEGVVVRDANQIIPEQEIFRNTTADPGCGVGRGSLGAFSDLFRYKLLYEQGGIWVDMDVTCLRPFDICGDYMFRSHKIGVVGNIMKCPPRSPLMRDTYAEAAATIRHDCPWLAANQILNKYIVAHKLTGYIIDGFCNADDWRNVVSPLVNGFVTPPASWHAIHWLNEYWRGLQNGSVIDGDTPAPDKDTPPLGSTLHELYRAYGLADIYEPYSPPRRPNAALPLTAQAAPGTNRLDVLLPALARNGASRIVAETLAALAPATTCRLHLLESQPVEYPLPAHKTLTLHRPTGNRTAQLRAIAFEILEAGAKHIHTHLVRAEDLETLWGFGLETIPVIHTSRPGWLNIPTRYNHPQVPLVVACAESVAAQLRADGLNRPLTVLRHELQTHPDTARLNAERRAIRLRHGISGDTVLIGMAGRFSSHKSHTRAVGVLSALQARGVAARLLILGGWDDETGSGRAAYAAFMRAAVEAGVVADIICAGEVSPAAPYYAAFDVLLNTSSDEGYSIAILEALASGCPVVATNTGGNGEFPPGNIALVTDPEDSEAFAGAILSKLTAAARHVPQPPVEPGLIPELWNLLARHTVPAQATLTGALILTQSLELGGPASSLARLAAALPETRKLLVGVFGAVTAAHQATFTQAGTKLLCAAGLPLAAQAQSVLGWIAHFQPRTLCFWNLRPELKLLLTKLLEPTALRILDVSPGPMLFDELDAAASFQHRIAYRAEAYFARLDRFIALYKGGEAPAPARNAVLPLGTPTPPGFIPLPAPYLLPPRGFNPALVVGTICRIVPDKQVERLLEVAAKLRQRVPGATLMVVGGPDATSVPYFQSLLAAAESQPSIRFTGPADDPLPFLRLFRVFLLTGRRQGCPNASLEAMSLRLPVVAQPGGGIAEQVLHGKTGYLAETPEAMARRVTSLLRDEPLRARMGEAGYKHWQKNFSIDEMTARYDKIMFTNQV</sequence>
<dbReference type="CDD" id="cd03801">
    <property type="entry name" value="GT4_PimA-like"/>
    <property type="match status" value="2"/>
</dbReference>
<dbReference type="Gene3D" id="3.90.550.20">
    <property type="match status" value="1"/>
</dbReference>
<reference evidence="6" key="1">
    <citation type="journal article" date="2019" name="Int. J. Syst. Evol. Microbiol.">
        <title>The Global Catalogue of Microorganisms (GCM) 10K type strain sequencing project: providing services to taxonomists for standard genome sequencing and annotation.</title>
        <authorList>
            <consortium name="The Broad Institute Genomics Platform"/>
            <consortium name="The Broad Institute Genome Sequencing Center for Infectious Disease"/>
            <person name="Wu L."/>
            <person name="Ma J."/>
        </authorList>
    </citation>
    <scope>NUCLEOTIDE SEQUENCE [LARGE SCALE GENOMIC DNA]</scope>
    <source>
        <strain evidence="6">NBRC 112502</strain>
    </source>
</reference>
<dbReference type="PANTHER" id="PTHR12526">
    <property type="entry name" value="GLYCOSYLTRANSFERASE"/>
    <property type="match status" value="1"/>
</dbReference>
<dbReference type="PANTHER" id="PTHR12526:SF640">
    <property type="entry name" value="COLANIC ACID BIOSYNTHESIS GLYCOSYLTRANSFERASE WCAL-RELATED"/>
    <property type="match status" value="1"/>
</dbReference>
<dbReference type="Pfam" id="PF13692">
    <property type="entry name" value="Glyco_trans_1_4"/>
    <property type="match status" value="1"/>
</dbReference>
<proteinExistence type="inferred from homology"/>
<feature type="domain" description="Glycosyl transferase family 1" evidence="4">
    <location>
        <begin position="807"/>
        <end position="959"/>
    </location>
</feature>
<keyword evidence="6" id="KW-1185">Reference proteome</keyword>
<keyword evidence="3" id="KW-0808">Transferase</keyword>
<dbReference type="SUPFAM" id="SSF53448">
    <property type="entry name" value="Nucleotide-diphospho-sugar transferases"/>
    <property type="match status" value="1"/>
</dbReference>
<dbReference type="InterPro" id="IPR029044">
    <property type="entry name" value="Nucleotide-diphossugar_trans"/>
</dbReference>
<evidence type="ECO:0000313" key="5">
    <source>
        <dbReference type="EMBL" id="GLR66883.1"/>
    </source>
</evidence>
<evidence type="ECO:0000256" key="3">
    <source>
        <dbReference type="ARBA" id="ARBA00022679"/>
    </source>
</evidence>
<evidence type="ECO:0000313" key="6">
    <source>
        <dbReference type="Proteomes" id="UP001156641"/>
    </source>
</evidence>
<dbReference type="Pfam" id="PF00534">
    <property type="entry name" value="Glycos_transf_1"/>
    <property type="match status" value="1"/>
</dbReference>
<dbReference type="Gene3D" id="3.40.50.2000">
    <property type="entry name" value="Glycogen Phosphorylase B"/>
    <property type="match status" value="2"/>
</dbReference>
<gene>
    <name evidence="5" type="ORF">GCM10010909_15630</name>
</gene>
<dbReference type="Proteomes" id="UP001156641">
    <property type="component" value="Unassembled WGS sequence"/>
</dbReference>
<comment type="similarity">
    <text evidence="1">Belongs to the glycosyltransferase group 1 family. Glycosyltransferase 4 subfamily.</text>
</comment>
<dbReference type="InterPro" id="IPR007577">
    <property type="entry name" value="GlycoTrfase_DXD_sugar-bd_CS"/>
</dbReference>
<evidence type="ECO:0000259" key="4">
    <source>
        <dbReference type="Pfam" id="PF00534"/>
    </source>
</evidence>
<protein>
    <recommendedName>
        <fullName evidence="4">Glycosyl transferase family 1 domain-containing protein</fullName>
    </recommendedName>
</protein>
<evidence type="ECO:0000256" key="1">
    <source>
        <dbReference type="ARBA" id="ARBA00009481"/>
    </source>
</evidence>
<accession>A0ABQ6A6E4</accession>
<evidence type="ECO:0000256" key="2">
    <source>
        <dbReference type="ARBA" id="ARBA00022676"/>
    </source>
</evidence>
<dbReference type="InterPro" id="IPR001296">
    <property type="entry name" value="Glyco_trans_1"/>
</dbReference>
<dbReference type="SUPFAM" id="SSF53756">
    <property type="entry name" value="UDP-Glycosyltransferase/glycogen phosphorylase"/>
    <property type="match status" value="2"/>
</dbReference>